<dbReference type="InterPro" id="IPR004838">
    <property type="entry name" value="NHTrfase_class1_PyrdxlP-BS"/>
</dbReference>
<keyword evidence="10" id="KW-1185">Reference proteome</keyword>
<dbReference type="InterPro" id="IPR015421">
    <property type="entry name" value="PyrdxlP-dep_Trfase_major"/>
</dbReference>
<evidence type="ECO:0000256" key="7">
    <source>
        <dbReference type="RuleBase" id="RU000481"/>
    </source>
</evidence>
<evidence type="ECO:0000256" key="6">
    <source>
        <dbReference type="ARBA" id="ARBA00049185"/>
    </source>
</evidence>
<dbReference type="GO" id="GO:0030170">
    <property type="term" value="F:pyridoxal phosphate binding"/>
    <property type="evidence" value="ECO:0007669"/>
    <property type="project" value="InterPro"/>
</dbReference>
<evidence type="ECO:0000313" key="9">
    <source>
        <dbReference type="EMBL" id="SMX22155.1"/>
    </source>
</evidence>
<evidence type="ECO:0000256" key="3">
    <source>
        <dbReference type="ARBA" id="ARBA00022576"/>
    </source>
</evidence>
<evidence type="ECO:0000256" key="5">
    <source>
        <dbReference type="ARBA" id="ARBA00022898"/>
    </source>
</evidence>
<reference evidence="9 10" key="1">
    <citation type="submission" date="2017-05" db="EMBL/GenBank/DDBJ databases">
        <authorList>
            <person name="Song R."/>
            <person name="Chenine A.L."/>
            <person name="Ruprecht R.M."/>
        </authorList>
    </citation>
    <scope>NUCLEOTIDE SEQUENCE [LARGE SCALE GENOMIC DNA]</scope>
    <source>
        <strain evidence="9 10">CECT 8489</strain>
    </source>
</reference>
<dbReference type="GO" id="GO:0006520">
    <property type="term" value="P:amino acid metabolic process"/>
    <property type="evidence" value="ECO:0007669"/>
    <property type="project" value="InterPro"/>
</dbReference>
<keyword evidence="5" id="KW-0663">Pyridoxal phosphate</keyword>
<dbReference type="PANTHER" id="PTHR46383">
    <property type="entry name" value="ASPARTATE AMINOTRANSFERASE"/>
    <property type="match status" value="1"/>
</dbReference>
<keyword evidence="3 7" id="KW-0032">Aminotransferase</keyword>
<sequence>MKRKEDRAARRMSGDNNTAVYDAGPGHAAFLGGKGSLCKGFSRARSLQGLCPSALWASPRGIFERVKRDASLKLKTAMTSFYLTFLVTEGPLPGMEVSKRIAGLTGGGSDGWDILRKSREMIAAGVDVVELTIGEHDRRTEPEILDEMARSARLGHTGYAALPGTDTLRDAIAARVSERTGVATARENVVVTPGAQSALFAAHVAACDPGDVALFIDPYYATYPGTIRGVGAVARAVSARAEAGFQPDARDLDAAAKGARSLLINSPNNPTGVVYTRETMDGIADVAKAHDLWIISDEVYDTQLWTGAHVSPRQLPGMAERCLVAGSLSKSHAMTGSRLGWIVGPAEAMEHVENLSTHTTYGVPGFIQDAGLFALQQGPAFEERIGAPFRRRHAAVLAYLTERGLPVVPSSASMYLMVDVRRTGLSGEAFAERLLGEHHIAVMPGESFGHAAAGHLRVALTVEDSRLMDAIRTLANVVESLSADAA</sequence>
<dbReference type="Pfam" id="PF00155">
    <property type="entry name" value="Aminotran_1_2"/>
    <property type="match status" value="1"/>
</dbReference>
<comment type="catalytic activity">
    <reaction evidence="6">
        <text>L-aspartate + 2-oxoglutarate = oxaloacetate + L-glutamate</text>
        <dbReference type="Rhea" id="RHEA:21824"/>
        <dbReference type="ChEBI" id="CHEBI:16452"/>
        <dbReference type="ChEBI" id="CHEBI:16810"/>
        <dbReference type="ChEBI" id="CHEBI:29985"/>
        <dbReference type="ChEBI" id="CHEBI:29991"/>
        <dbReference type="EC" id="2.6.1.1"/>
    </reaction>
</comment>
<organism evidence="9 10">
    <name type="scientific">Boseongicola aestuarii</name>
    <dbReference type="NCBI Taxonomy" id="1470561"/>
    <lineage>
        <taxon>Bacteria</taxon>
        <taxon>Pseudomonadati</taxon>
        <taxon>Pseudomonadota</taxon>
        <taxon>Alphaproteobacteria</taxon>
        <taxon>Rhodobacterales</taxon>
        <taxon>Paracoccaceae</taxon>
        <taxon>Boseongicola</taxon>
    </lineage>
</organism>
<proteinExistence type="inferred from homology"/>
<dbReference type="Proteomes" id="UP000201838">
    <property type="component" value="Unassembled WGS sequence"/>
</dbReference>
<evidence type="ECO:0000256" key="4">
    <source>
        <dbReference type="ARBA" id="ARBA00022679"/>
    </source>
</evidence>
<keyword evidence="9" id="KW-0670">Pyruvate</keyword>
<evidence type="ECO:0000313" key="10">
    <source>
        <dbReference type="Proteomes" id="UP000201838"/>
    </source>
</evidence>
<dbReference type="EMBL" id="FXXQ01000001">
    <property type="protein sequence ID" value="SMX22155.1"/>
    <property type="molecule type" value="Genomic_DNA"/>
</dbReference>
<evidence type="ECO:0000259" key="8">
    <source>
        <dbReference type="Pfam" id="PF00155"/>
    </source>
</evidence>
<dbReference type="GO" id="GO:0004069">
    <property type="term" value="F:L-aspartate:2-oxoglutarate aminotransferase activity"/>
    <property type="evidence" value="ECO:0007669"/>
    <property type="project" value="UniProtKB-EC"/>
</dbReference>
<evidence type="ECO:0000256" key="1">
    <source>
        <dbReference type="ARBA" id="ARBA00001933"/>
    </source>
</evidence>
<dbReference type="InterPro" id="IPR004839">
    <property type="entry name" value="Aminotransferase_I/II_large"/>
</dbReference>
<accession>A0A238IWB6</accession>
<dbReference type="PANTHER" id="PTHR46383:SF1">
    <property type="entry name" value="ASPARTATE AMINOTRANSFERASE"/>
    <property type="match status" value="1"/>
</dbReference>
<comment type="similarity">
    <text evidence="2 7">Belongs to the class-I pyridoxal-phosphate-dependent aminotransferase family.</text>
</comment>
<dbReference type="EC" id="2.6.1.-" evidence="7"/>
<feature type="domain" description="Aminotransferase class I/classII large" evidence="8">
    <location>
        <begin position="127"/>
        <end position="472"/>
    </location>
</feature>
<name>A0A238IWB6_9RHOB</name>
<dbReference type="InterPro" id="IPR050596">
    <property type="entry name" value="AspAT/PAT-like"/>
</dbReference>
<keyword evidence="4 7" id="KW-0808">Transferase</keyword>
<protein>
    <recommendedName>
        <fullName evidence="7">Aminotransferase</fullName>
        <ecNumber evidence="7">2.6.1.-</ecNumber>
    </recommendedName>
</protein>
<dbReference type="CDD" id="cd00609">
    <property type="entry name" value="AAT_like"/>
    <property type="match status" value="1"/>
</dbReference>
<dbReference type="PROSITE" id="PS00105">
    <property type="entry name" value="AA_TRANSFER_CLASS_1"/>
    <property type="match status" value="1"/>
</dbReference>
<evidence type="ECO:0000256" key="2">
    <source>
        <dbReference type="ARBA" id="ARBA00007441"/>
    </source>
</evidence>
<dbReference type="SUPFAM" id="SSF53383">
    <property type="entry name" value="PLP-dependent transferases"/>
    <property type="match status" value="1"/>
</dbReference>
<dbReference type="Gene3D" id="3.40.640.10">
    <property type="entry name" value="Type I PLP-dependent aspartate aminotransferase-like (Major domain)"/>
    <property type="match status" value="1"/>
</dbReference>
<comment type="cofactor">
    <cofactor evidence="1 7">
        <name>pyridoxal 5'-phosphate</name>
        <dbReference type="ChEBI" id="CHEBI:597326"/>
    </cofactor>
</comment>
<dbReference type="InterPro" id="IPR015424">
    <property type="entry name" value="PyrdxlP-dep_Trfase"/>
</dbReference>
<dbReference type="AlphaFoldDB" id="A0A238IWB6"/>
<gene>
    <name evidence="9" type="primary">aruH_1</name>
    <name evidence="9" type="ORF">BOA8489_00245</name>
</gene>